<name>A0ABU0WHG7_9PROT</name>
<dbReference type="NCBIfam" id="TIGR03301">
    <property type="entry name" value="PhnW-AepZ"/>
    <property type="match status" value="1"/>
</dbReference>
<dbReference type="PANTHER" id="PTHR42778:SF1">
    <property type="entry name" value="2-AMINOETHYLPHOSPHONATE--PYRUVATE TRANSAMINASE"/>
    <property type="match status" value="1"/>
</dbReference>
<dbReference type="Gene3D" id="3.90.1150.10">
    <property type="entry name" value="Aspartate Aminotransferase, domain 1"/>
    <property type="match status" value="1"/>
</dbReference>
<dbReference type="PANTHER" id="PTHR42778">
    <property type="entry name" value="2-AMINOETHYLPHOSPHONATE--PYRUVATE TRANSAMINASE"/>
    <property type="match status" value="1"/>
</dbReference>
<dbReference type="HAMAP" id="MF_01376">
    <property type="entry name" value="PhnW_aminotrans_5"/>
    <property type="match status" value="1"/>
</dbReference>
<comment type="subunit">
    <text evidence="7">Homodimer.</text>
</comment>
<dbReference type="SUPFAM" id="SSF53383">
    <property type="entry name" value="PLP-dependent transferases"/>
    <property type="match status" value="1"/>
</dbReference>
<dbReference type="NCBIfam" id="TIGR02326">
    <property type="entry name" value="transamin_PhnW"/>
    <property type="match status" value="1"/>
</dbReference>
<dbReference type="EC" id="2.6.1.37" evidence="7"/>
<dbReference type="RefSeq" id="WP_306706734.1">
    <property type="nucleotide sequence ID" value="NZ_JAUJFI010000053.1"/>
</dbReference>
<evidence type="ECO:0000256" key="4">
    <source>
        <dbReference type="ARBA" id="ARBA00022898"/>
    </source>
</evidence>
<organism evidence="9 10">
    <name type="scientific">Azospirillum isscasi</name>
    <dbReference type="NCBI Taxonomy" id="3053926"/>
    <lineage>
        <taxon>Bacteria</taxon>
        <taxon>Pseudomonadati</taxon>
        <taxon>Pseudomonadota</taxon>
        <taxon>Alphaproteobacteria</taxon>
        <taxon>Rhodospirillales</taxon>
        <taxon>Azospirillaceae</taxon>
        <taxon>Azospirillum</taxon>
    </lineage>
</organism>
<dbReference type="InterPro" id="IPR015424">
    <property type="entry name" value="PyrdxlP-dep_Trfase"/>
</dbReference>
<dbReference type="InterPro" id="IPR015421">
    <property type="entry name" value="PyrdxlP-dep_Trfase_major"/>
</dbReference>
<evidence type="ECO:0000256" key="6">
    <source>
        <dbReference type="ARBA" id="ARBA00049460"/>
    </source>
</evidence>
<dbReference type="Gene3D" id="3.40.640.10">
    <property type="entry name" value="Type I PLP-dependent aspartate aminotransferase-like (Major domain)"/>
    <property type="match status" value="1"/>
</dbReference>
<dbReference type="InterPro" id="IPR000192">
    <property type="entry name" value="Aminotrans_V_dom"/>
</dbReference>
<feature type="modified residue" description="N6-(pyridoxal phosphate)lysine" evidence="7">
    <location>
        <position position="193"/>
    </location>
</feature>
<protein>
    <recommendedName>
        <fullName evidence="7">2-aminoethylphosphonate--pyruvate transaminase</fullName>
        <ecNumber evidence="7">2.6.1.37</ecNumber>
    </recommendedName>
    <alternativeName>
        <fullName evidence="7">2-aminoethylphosphonate aminotransferase</fullName>
    </alternativeName>
    <alternativeName>
        <fullName evidence="7">AEP transaminase</fullName>
        <shortName evidence="7">AEPT</shortName>
    </alternativeName>
</protein>
<comment type="caution">
    <text evidence="9">The sequence shown here is derived from an EMBL/GenBank/DDBJ whole genome shotgun (WGS) entry which is preliminary data.</text>
</comment>
<evidence type="ECO:0000259" key="8">
    <source>
        <dbReference type="Pfam" id="PF00266"/>
    </source>
</evidence>
<dbReference type="GO" id="GO:0047304">
    <property type="term" value="F:2-aminoethylphosphonate-pyruvate transaminase activity"/>
    <property type="evidence" value="ECO:0007669"/>
    <property type="project" value="UniProtKB-EC"/>
</dbReference>
<keyword evidence="2 7" id="KW-0032">Aminotransferase</keyword>
<evidence type="ECO:0000256" key="3">
    <source>
        <dbReference type="ARBA" id="ARBA00022679"/>
    </source>
</evidence>
<dbReference type="PIRSF" id="PIRSF000524">
    <property type="entry name" value="SPT"/>
    <property type="match status" value="1"/>
</dbReference>
<dbReference type="Pfam" id="PF00266">
    <property type="entry name" value="Aminotran_5"/>
    <property type="match status" value="1"/>
</dbReference>
<dbReference type="InterPro" id="IPR015422">
    <property type="entry name" value="PyrdxlP-dep_Trfase_small"/>
</dbReference>
<accession>A0ABU0WHG7</accession>
<keyword evidence="10" id="KW-1185">Reference proteome</keyword>
<dbReference type="NCBIfam" id="NF010006">
    <property type="entry name" value="PRK13479.1"/>
    <property type="match status" value="1"/>
</dbReference>
<gene>
    <name evidence="7" type="primary">phnW</name>
    <name evidence="9" type="ORF">QSG27_12945</name>
</gene>
<dbReference type="InterPro" id="IPR012703">
    <property type="entry name" value="NH2EtPonate_pyrv_transaminase"/>
</dbReference>
<comment type="catalytic activity">
    <reaction evidence="6 7">
        <text>(2-aminoethyl)phosphonate + pyruvate = phosphonoacetaldehyde + L-alanine</text>
        <dbReference type="Rhea" id="RHEA:17021"/>
        <dbReference type="ChEBI" id="CHEBI:15361"/>
        <dbReference type="ChEBI" id="CHEBI:57418"/>
        <dbReference type="ChEBI" id="CHEBI:57972"/>
        <dbReference type="ChEBI" id="CHEBI:58383"/>
        <dbReference type="EC" id="2.6.1.37"/>
    </reaction>
</comment>
<keyword evidence="4 7" id="KW-0663">Pyridoxal phosphate</keyword>
<dbReference type="Proteomes" id="UP001227317">
    <property type="component" value="Unassembled WGS sequence"/>
</dbReference>
<evidence type="ECO:0000256" key="5">
    <source>
        <dbReference type="ARBA" id="ARBA00023317"/>
    </source>
</evidence>
<dbReference type="InterPro" id="IPR024169">
    <property type="entry name" value="SP_NH2Trfase/AEP_transaminase"/>
</dbReference>
<comment type="function">
    <text evidence="7">Involved in phosphonate degradation.</text>
</comment>
<keyword evidence="5 7" id="KW-0670">Pyruvate</keyword>
<evidence type="ECO:0000313" key="9">
    <source>
        <dbReference type="EMBL" id="MDQ2103600.1"/>
    </source>
</evidence>
<comment type="similarity">
    <text evidence="7">Belongs to the class-V pyridoxal-phosphate-dependent aminotransferase family. PhnW subfamily.</text>
</comment>
<keyword evidence="3 7" id="KW-0808">Transferase</keyword>
<evidence type="ECO:0000256" key="1">
    <source>
        <dbReference type="ARBA" id="ARBA00001933"/>
    </source>
</evidence>
<proteinExistence type="inferred from homology"/>
<evidence type="ECO:0000256" key="7">
    <source>
        <dbReference type="HAMAP-Rule" id="MF_01376"/>
    </source>
</evidence>
<evidence type="ECO:0000256" key="2">
    <source>
        <dbReference type="ARBA" id="ARBA00022576"/>
    </source>
</evidence>
<sequence length="371" mass="39168">MPAEPYLLTPGPLTTSRTVKEAMLRDWGSRDGAFIALNARVRARLVELAGGDAAAFAAVPVQGSGTFAVEAMIGTLVPRDGKLLVLVNGAYGTRIVRIAQVVGRAVAAIEAAEDQPVSPDALERALAADSAITHVAVVQCETTSGILNPVEAVAEVTARHGRALLIDAMSAFGALPLDARRVPFEAVAASSNKCLEGVPGMGFVIVRRDALERAKGNAHSLSLDLHDQARGFEANAQWRFTPPTHVLAAFDQALAEHAAEGGVEGRGARYAANCRILVEGMRAMGFRTLLPDHLQAPVIVTFRMPADPAFDFPRFYDQLRERGFVIYPGKLTVADSFRIGCIGRLGAPEMQAAVEAVRATLAGMAVASGAP</sequence>
<dbReference type="EMBL" id="JAUJFI010000053">
    <property type="protein sequence ID" value="MDQ2103600.1"/>
    <property type="molecule type" value="Genomic_DNA"/>
</dbReference>
<evidence type="ECO:0000313" key="10">
    <source>
        <dbReference type="Proteomes" id="UP001227317"/>
    </source>
</evidence>
<feature type="domain" description="Aminotransferase class V" evidence="8">
    <location>
        <begin position="68"/>
        <end position="304"/>
    </location>
</feature>
<reference evidence="9 10" key="1">
    <citation type="submission" date="2023-06" db="EMBL/GenBank/DDBJ databases">
        <title>Azospirillum isscasensis sp.nov, a bacterium isolated from rhizosphere soil of rice.</title>
        <authorList>
            <person name="Wang H."/>
        </authorList>
    </citation>
    <scope>NUCLEOTIDE SEQUENCE [LARGE SCALE GENOMIC DNA]</scope>
    <source>
        <strain evidence="9 10">C340-1</strain>
    </source>
</reference>
<comment type="cofactor">
    <cofactor evidence="1 7">
        <name>pyridoxal 5'-phosphate</name>
        <dbReference type="ChEBI" id="CHEBI:597326"/>
    </cofactor>
</comment>